<dbReference type="EMBL" id="AP008934">
    <property type="protein sequence ID" value="BAE19045.1"/>
    <property type="molecule type" value="Genomic_DNA"/>
</dbReference>
<dbReference type="Proteomes" id="UP000006371">
    <property type="component" value="Chromosome"/>
</dbReference>
<evidence type="ECO:0000313" key="1">
    <source>
        <dbReference type="EMBL" id="BAE19045.1"/>
    </source>
</evidence>
<dbReference type="HOGENOM" id="CLU_3066469_0_0_9"/>
<accession>Q49W15</accession>
<evidence type="ECO:0000313" key="2">
    <source>
        <dbReference type="Proteomes" id="UP000006371"/>
    </source>
</evidence>
<sequence>MTTYGDKGFLRLRELIFILNRKVMVKIYYYCMLELQIRACGIKNSIYYQKNIE</sequence>
<reference evidence="1 2" key="1">
    <citation type="journal article" date="2005" name="Proc. Natl. Acad. Sci. U.S.A.">
        <title>Whole genome sequence of Staphylococcus saprophyticus reveals the pathogenesis of uncomplicated urinary tract infection.</title>
        <authorList>
            <person name="Kuroda M."/>
            <person name="Yamashita A."/>
            <person name="Hirakawa H."/>
            <person name="Kumano M."/>
            <person name="Morikawa K."/>
            <person name="Higashide M."/>
            <person name="Maruyama A."/>
            <person name="Inose Y."/>
            <person name="Matoba K."/>
            <person name="Toh H."/>
            <person name="Kuhara S."/>
            <person name="Hattori M."/>
            <person name="Ohta T."/>
        </authorList>
    </citation>
    <scope>NUCLEOTIDE SEQUENCE [LARGE SCALE GENOMIC DNA]</scope>
    <source>
        <strain evidence="2">ATCC 15305 / DSM 20229 / NCIMB 8711 / NCTC 7292 / S-41</strain>
    </source>
</reference>
<name>Q49W15_STAS1</name>
<gene>
    <name evidence="1" type="ordered locus">SSP1900</name>
</gene>
<protein>
    <submittedName>
        <fullName evidence="1">Uncharacterized protein</fullName>
    </submittedName>
</protein>
<dbReference type="AlphaFoldDB" id="Q49W15"/>
<organism evidence="1 2">
    <name type="scientific">Staphylococcus saprophyticus subsp. saprophyticus (strain ATCC 15305 / DSM 20229 / NCIMB 8711 / NCTC 7292 / S-41)</name>
    <dbReference type="NCBI Taxonomy" id="342451"/>
    <lineage>
        <taxon>Bacteria</taxon>
        <taxon>Bacillati</taxon>
        <taxon>Bacillota</taxon>
        <taxon>Bacilli</taxon>
        <taxon>Bacillales</taxon>
        <taxon>Staphylococcaceae</taxon>
        <taxon>Staphylococcus</taxon>
    </lineage>
</organism>
<keyword evidence="2" id="KW-1185">Reference proteome</keyword>
<proteinExistence type="predicted"/>
<dbReference type="KEGG" id="ssp:SSP1900"/>